<dbReference type="EMBL" id="JARESE010000019">
    <property type="protein sequence ID" value="MDE8651512.1"/>
    <property type="molecule type" value="Genomic_DNA"/>
</dbReference>
<dbReference type="PANTHER" id="PTHR48090">
    <property type="entry name" value="UNDECAPRENYL-PHOSPHATE 4-DEOXY-4-FORMAMIDO-L-ARABINOSE TRANSFERASE-RELATED"/>
    <property type="match status" value="1"/>
</dbReference>
<organism evidence="10 11">
    <name type="scientific">Novosphingobium album</name>
    <name type="common">ex Liu et al. 2023</name>
    <dbReference type="NCBI Taxonomy" id="3031130"/>
    <lineage>
        <taxon>Bacteria</taxon>
        <taxon>Pseudomonadati</taxon>
        <taxon>Pseudomonadota</taxon>
        <taxon>Alphaproteobacteria</taxon>
        <taxon>Sphingomonadales</taxon>
        <taxon>Sphingomonadaceae</taxon>
        <taxon>Novosphingobium</taxon>
    </lineage>
</organism>
<evidence type="ECO:0000256" key="7">
    <source>
        <dbReference type="SAM" id="MobiDB-lite"/>
    </source>
</evidence>
<sequence length="341" mass="37981">MTDAETMPPALSVVVPCYNEEAVLDTLEARLAAVCAAQFGDSYEILLVNDGSRDRTWNVICALAERNPRVVGLDLSRNHGHQLAVTAGLHLSRGDLVLIIDADLQDPPELLSRMVARIAEGYDVVYGKRTHRHGESAFKRGTASLFYKLLNRLADHEIPLDTGDFRLMTRRVVDQLNAMPEHFRFIRGMVSWIGFNQTAIEYERDPRLAGETHYPLYRMIRLALDAITSFSTLPLRIASHLGVFMGVVGFGLLVWALASWLADGTMAGWTSMIAVMLIMGSLQLIILGVFGDYLGRLYIENKRRPLFILREVRGQSRVPTPPDARATDAKPRAAAPLDLVK</sequence>
<evidence type="ECO:0000256" key="2">
    <source>
        <dbReference type="ARBA" id="ARBA00022676"/>
    </source>
</evidence>
<evidence type="ECO:0000256" key="3">
    <source>
        <dbReference type="ARBA" id="ARBA00022679"/>
    </source>
</evidence>
<comment type="caution">
    <text evidence="10">The sequence shown here is derived from an EMBL/GenBank/DDBJ whole genome shotgun (WGS) entry which is preliminary data.</text>
</comment>
<dbReference type="InterPro" id="IPR001173">
    <property type="entry name" value="Glyco_trans_2-like"/>
</dbReference>
<keyword evidence="2" id="KW-0328">Glycosyltransferase</keyword>
<evidence type="ECO:0000256" key="8">
    <source>
        <dbReference type="SAM" id="Phobius"/>
    </source>
</evidence>
<evidence type="ECO:0000259" key="9">
    <source>
        <dbReference type="Pfam" id="PF00535"/>
    </source>
</evidence>
<evidence type="ECO:0000313" key="10">
    <source>
        <dbReference type="EMBL" id="MDE8651512.1"/>
    </source>
</evidence>
<keyword evidence="6 8" id="KW-0472">Membrane</keyword>
<dbReference type="CDD" id="cd04187">
    <property type="entry name" value="DPM1_like_bac"/>
    <property type="match status" value="1"/>
</dbReference>
<dbReference type="Pfam" id="PF00535">
    <property type="entry name" value="Glycos_transf_2"/>
    <property type="match status" value="1"/>
</dbReference>
<dbReference type="Gene3D" id="3.90.550.10">
    <property type="entry name" value="Spore Coat Polysaccharide Biosynthesis Protein SpsA, Chain A"/>
    <property type="match status" value="1"/>
</dbReference>
<keyword evidence="11" id="KW-1185">Reference proteome</keyword>
<dbReference type="Proteomes" id="UP001216253">
    <property type="component" value="Unassembled WGS sequence"/>
</dbReference>
<evidence type="ECO:0000256" key="5">
    <source>
        <dbReference type="ARBA" id="ARBA00022989"/>
    </source>
</evidence>
<reference evidence="10 11" key="1">
    <citation type="submission" date="2023-03" db="EMBL/GenBank/DDBJ databases">
        <title>NovoSphingobium album sp. nov. isolated from polycyclic aromatic hydrocarbons- and heavy-metal polluted soil.</title>
        <authorList>
            <person name="Liu Z."/>
            <person name="Wang K."/>
        </authorList>
    </citation>
    <scope>NUCLEOTIDE SEQUENCE [LARGE SCALE GENOMIC DNA]</scope>
    <source>
        <strain evidence="10 11">H3SJ31-1</strain>
    </source>
</reference>
<evidence type="ECO:0000256" key="6">
    <source>
        <dbReference type="ARBA" id="ARBA00023136"/>
    </source>
</evidence>
<accession>A0ABT5WNA1</accession>
<feature type="domain" description="Glycosyltransferase 2-like" evidence="9">
    <location>
        <begin position="12"/>
        <end position="175"/>
    </location>
</feature>
<evidence type="ECO:0000313" key="11">
    <source>
        <dbReference type="Proteomes" id="UP001216253"/>
    </source>
</evidence>
<protein>
    <submittedName>
        <fullName evidence="10">Glycosyltransferase family 2 protein</fullName>
    </submittedName>
</protein>
<feature type="compositionally biased region" description="Low complexity" evidence="7">
    <location>
        <begin position="332"/>
        <end position="341"/>
    </location>
</feature>
<dbReference type="InterPro" id="IPR029044">
    <property type="entry name" value="Nucleotide-diphossugar_trans"/>
</dbReference>
<feature type="region of interest" description="Disordered" evidence="7">
    <location>
        <begin position="318"/>
        <end position="341"/>
    </location>
</feature>
<comment type="subcellular location">
    <subcellularLocation>
        <location evidence="1">Membrane</location>
        <topology evidence="1">Multi-pass membrane protein</topology>
    </subcellularLocation>
</comment>
<dbReference type="PANTHER" id="PTHR48090:SF1">
    <property type="entry name" value="PROPHAGE BACTOPRENOL GLUCOSYL TRANSFERASE HOMOLOG"/>
    <property type="match status" value="1"/>
</dbReference>
<keyword evidence="4 8" id="KW-0812">Transmembrane</keyword>
<evidence type="ECO:0000256" key="4">
    <source>
        <dbReference type="ARBA" id="ARBA00022692"/>
    </source>
</evidence>
<dbReference type="InterPro" id="IPR050256">
    <property type="entry name" value="Glycosyltransferase_2"/>
</dbReference>
<keyword evidence="5 8" id="KW-1133">Transmembrane helix</keyword>
<proteinExistence type="predicted"/>
<name>A0ABT5WNA1_9SPHN</name>
<keyword evidence="3" id="KW-0808">Transferase</keyword>
<dbReference type="SUPFAM" id="SSF53448">
    <property type="entry name" value="Nucleotide-diphospho-sugar transferases"/>
    <property type="match status" value="1"/>
</dbReference>
<evidence type="ECO:0000256" key="1">
    <source>
        <dbReference type="ARBA" id="ARBA00004141"/>
    </source>
</evidence>
<feature type="transmembrane region" description="Helical" evidence="8">
    <location>
        <begin position="268"/>
        <end position="294"/>
    </location>
</feature>
<gene>
    <name evidence="10" type="ORF">PYV00_07245</name>
</gene>
<feature type="transmembrane region" description="Helical" evidence="8">
    <location>
        <begin position="241"/>
        <end position="262"/>
    </location>
</feature>